<evidence type="ECO:0000313" key="6">
    <source>
        <dbReference type="Proteomes" id="UP000316426"/>
    </source>
</evidence>
<keyword evidence="6" id="KW-1185">Reference proteome</keyword>
<dbReference type="SMART" id="SM01360">
    <property type="entry name" value="A2M"/>
    <property type="match status" value="1"/>
</dbReference>
<dbReference type="GO" id="GO:0004866">
    <property type="term" value="F:endopeptidase inhibitor activity"/>
    <property type="evidence" value="ECO:0007669"/>
    <property type="project" value="InterPro"/>
</dbReference>
<dbReference type="InterPro" id="IPR051802">
    <property type="entry name" value="YfhM-like"/>
</dbReference>
<evidence type="ECO:0000259" key="3">
    <source>
        <dbReference type="SMART" id="SM01359"/>
    </source>
</evidence>
<evidence type="ECO:0000256" key="1">
    <source>
        <dbReference type="ARBA" id="ARBA00010556"/>
    </source>
</evidence>
<dbReference type="Pfam" id="PF01835">
    <property type="entry name" value="MG2"/>
    <property type="match status" value="1"/>
</dbReference>
<gene>
    <name evidence="5" type="ORF">Spa11_01790</name>
</gene>
<feature type="domain" description="Alpha-2-macroglobulin bait region" evidence="3">
    <location>
        <begin position="1038"/>
        <end position="1179"/>
    </location>
</feature>
<dbReference type="Proteomes" id="UP000316426">
    <property type="component" value="Chromosome"/>
</dbReference>
<dbReference type="Pfam" id="PF17973">
    <property type="entry name" value="bMG10"/>
    <property type="match status" value="1"/>
</dbReference>
<protein>
    <submittedName>
        <fullName evidence="5">MG2 domain protein</fullName>
    </submittedName>
</protein>
<proteinExistence type="inferred from homology"/>
<feature type="domain" description="Alpha-2-macroglobulin" evidence="4">
    <location>
        <begin position="1309"/>
        <end position="1399"/>
    </location>
</feature>
<reference evidence="5 6" key="1">
    <citation type="submission" date="2019-02" db="EMBL/GenBank/DDBJ databases">
        <title>Deep-cultivation of Planctomycetes and their phenomic and genomic characterization uncovers novel biology.</title>
        <authorList>
            <person name="Wiegand S."/>
            <person name="Jogler M."/>
            <person name="Boedeker C."/>
            <person name="Pinto D."/>
            <person name="Vollmers J."/>
            <person name="Rivas-Marin E."/>
            <person name="Kohn T."/>
            <person name="Peeters S.H."/>
            <person name="Heuer A."/>
            <person name="Rast P."/>
            <person name="Oberbeckmann S."/>
            <person name="Bunk B."/>
            <person name="Jeske O."/>
            <person name="Meyerdierks A."/>
            <person name="Storesund J.E."/>
            <person name="Kallscheuer N."/>
            <person name="Luecker S."/>
            <person name="Lage O.M."/>
            <person name="Pohl T."/>
            <person name="Merkel B.J."/>
            <person name="Hornburger P."/>
            <person name="Mueller R.-W."/>
            <person name="Bruemmer F."/>
            <person name="Labrenz M."/>
            <person name="Spormann A.M."/>
            <person name="Op den Camp H."/>
            <person name="Overmann J."/>
            <person name="Amann R."/>
            <person name="Jetten M.S.M."/>
            <person name="Mascher T."/>
            <person name="Medema M.H."/>
            <person name="Devos D.P."/>
            <person name="Kaster A.-K."/>
            <person name="Ovreas L."/>
            <person name="Rohde M."/>
            <person name="Galperin M.Y."/>
            <person name="Jogler C."/>
        </authorList>
    </citation>
    <scope>NUCLEOTIDE SEQUENCE [LARGE SCALE GENOMIC DNA]</scope>
    <source>
        <strain evidence="5 6">Spa11</strain>
    </source>
</reference>
<dbReference type="SMART" id="SM01419">
    <property type="entry name" value="Thiol-ester_cl"/>
    <property type="match status" value="1"/>
</dbReference>
<dbReference type="Gene3D" id="2.60.40.10">
    <property type="entry name" value="Immunoglobulins"/>
    <property type="match status" value="1"/>
</dbReference>
<organism evidence="5 6">
    <name type="scientific">Botrimarina mediterranea</name>
    <dbReference type="NCBI Taxonomy" id="2528022"/>
    <lineage>
        <taxon>Bacteria</taxon>
        <taxon>Pseudomonadati</taxon>
        <taxon>Planctomycetota</taxon>
        <taxon>Planctomycetia</taxon>
        <taxon>Pirellulales</taxon>
        <taxon>Lacipirellulaceae</taxon>
        <taxon>Botrimarina</taxon>
    </lineage>
</organism>
<dbReference type="SUPFAM" id="SSF48239">
    <property type="entry name" value="Terpenoid cyclases/Protein prenyltransferases"/>
    <property type="match status" value="1"/>
</dbReference>
<dbReference type="InterPro" id="IPR013783">
    <property type="entry name" value="Ig-like_fold"/>
</dbReference>
<dbReference type="InterPro" id="IPR002890">
    <property type="entry name" value="MG2"/>
</dbReference>
<evidence type="ECO:0000313" key="5">
    <source>
        <dbReference type="EMBL" id="QDV72009.1"/>
    </source>
</evidence>
<dbReference type="RefSeq" id="WP_145105526.1">
    <property type="nucleotide sequence ID" value="NZ_CP036349.1"/>
</dbReference>
<dbReference type="InterPro" id="IPR041246">
    <property type="entry name" value="Bact_MG10"/>
</dbReference>
<dbReference type="InterPro" id="IPR008930">
    <property type="entry name" value="Terpenoid_cyclase/PrenylTrfase"/>
</dbReference>
<dbReference type="PANTHER" id="PTHR40094:SF1">
    <property type="entry name" value="UBIQUITIN DOMAIN-CONTAINING PROTEIN"/>
    <property type="match status" value="1"/>
</dbReference>
<name>A0A518K2L0_9BACT</name>
<dbReference type="InterPro" id="IPR011625">
    <property type="entry name" value="A2M_N_BRD"/>
</dbReference>
<dbReference type="SMART" id="SM01359">
    <property type="entry name" value="A2M_N_2"/>
    <property type="match status" value="1"/>
</dbReference>
<dbReference type="KEGG" id="bmei:Spa11_01790"/>
<dbReference type="Pfam" id="PF00207">
    <property type="entry name" value="A2M"/>
    <property type="match status" value="1"/>
</dbReference>
<dbReference type="Gene3D" id="2.60.40.1930">
    <property type="match status" value="1"/>
</dbReference>
<feature type="compositionally biased region" description="Polar residues" evidence="2">
    <location>
        <begin position="206"/>
        <end position="215"/>
    </location>
</feature>
<evidence type="ECO:0000256" key="2">
    <source>
        <dbReference type="SAM" id="MobiDB-lite"/>
    </source>
</evidence>
<dbReference type="PROSITE" id="PS51257">
    <property type="entry name" value="PROKAR_LIPOPROTEIN"/>
    <property type="match status" value="1"/>
</dbReference>
<dbReference type="Pfam" id="PF17791">
    <property type="entry name" value="MG3"/>
    <property type="match status" value="1"/>
</dbReference>
<dbReference type="Pfam" id="PF07703">
    <property type="entry name" value="A2M_BRD"/>
    <property type="match status" value="1"/>
</dbReference>
<feature type="region of interest" description="Disordered" evidence="2">
    <location>
        <begin position="203"/>
        <end position="222"/>
    </location>
</feature>
<comment type="similarity">
    <text evidence="1">Belongs to the protease inhibitor I39 (alpha-2-macroglobulin) family. Bacterial alpha-2-macroglobulin subfamily.</text>
</comment>
<dbReference type="InterPro" id="IPR047565">
    <property type="entry name" value="Alpha-macroglob_thiol-ester_cl"/>
</dbReference>
<dbReference type="InterPro" id="IPR041555">
    <property type="entry name" value="MG3"/>
</dbReference>
<dbReference type="CDD" id="cd02891">
    <property type="entry name" value="A2M_like"/>
    <property type="match status" value="1"/>
</dbReference>
<sequence>MMTRPFWLMIGELLLGALLVGGVLLACVGSTYAEEASRRAVEDAMKAGHWDEALQLAQLRLDSGEGQRADLQAAAVCLQRLNRAVELDDLVEKTVARYEKSASMLLGAMEAYANAPHFGVEVAGEFRRGPQRDGGAMLSVEEADRVRVLRLGERALAVVGDDDALAYDILHAMQSQLMASRMGRFAWRLQLLTDLDADLPDPTDRWNGNVSQSDPPVTADGDMPLLYEVPDDWQAAKNDGERMRWLLAESARRRPDKAAEMELAYADFLHDQFGVQSLAQQGWFRPAEESDGPLPETSALAVETLGDEETIARLATGVRRFTLPEGHRFIEVYRKHNRHTTLADIYLNRNQRPKAAEATRAAIKAESNRDLRDGIQQRLDQLIDPWVRFEPTVTHAAGDKTTLRVTHRNAAKVQLLARRIDVAQLLTDVKALLGKPPIDNPWRSLQVENLGWRLVQEDQKKYLGEEAASWTADIPTPADHRDGEAPIDAPLTEPGAYLVTATPIASDGSSGAPSMVVVWVADTTLVRKTTAGGALYQVLDARDGQPIAEASIDLFGYRQVQEPQEQGQPFRKPRIETTEVTQKTDANGLATFDVAPPEGEQGYEWLAVATTADGRMAYLGFAGVWRSYVDADPPEHARTFFVTDRPVYRPGDAVQFKAWIGKPDYLAAAAEGEAADPSPFAHKEFQVDLFDARGEKIETQRLTADAFGGVVGQHLTTDASSLGVYRIEVAGFGSGNFRVEEYRKPEFEVIVDAPEEPTKLGDEFEAVICADYYAGTPVRGGTVKYKVVRTKRTEHWLPPMPWDWLYGPGYGWLGQDATWRSDWSRWGCFGPAPPWLPRVTGPPEVVAEGEATLDAEGVFRLPIETKLAAERYPNSDHEYQITAEVTDAGRRTIVGAGEVLAARKPVNVTVWLGGGYYNVGDTVEANVSVRRPDGKPIAGEGELRLMKIAPPVDQPQGEDGEPTELVDPNETLVQSWRLETTDEGRAEMRLKASEPGQYRLVYRSDAITRPDEPAVEGGVVFTIRGPGFDGAAFRFGDLELVPDKSDYQPGETLRLMVNTDRLGSVVTLFVRPVGGVYAAPQVLVLDGKSTVVEVPIERADMPNFYVEAHTVSSGELHTVTRNIAVPPESRVIHVEAAPSATTYLPGEEGTLRVKLTVENDKPVTGAATIAVYDRSVEAIAGGPSGGDIRAAFWDWTRQHWPGTTHNLSRSESPVTPNDVPTMQDLGVFGGVVPRRRGGMLGRGGFGGGGLAWQERYEEGVVVGAPMAMAAETADAAGGEFGSAKMQRSASSTTDSDAAPVAVRQNFADTAVWIGSVSADAEGFAIVPMPLPESLTSWKIRVWAVGDGLRVGQGDAQVVTRKDLMVRLRAPRFLVERDEATLSALVQNESPEELTVRVKLEEEGGVLTIPSVNEQTVTIAAGAEKLVDWRVTAAAAGDATLRVIATSDGTLSDAMQVTLPVLIHGAEIVESFSGVIGPKERLATFQLVVPQERRPESTRLEVRFAPTLVGAMLDTLPYLIEYPHGCTEQTLNRFLPAVIVRQTVKDLGVDLATLKPAEPVDGPTERPDPVFDPAELDKIVRAGVQRLTEMQLSDGGWGWFSGLGEHSSPHTTAVVARGLGIAKRSGVSVSDDVLNRGLDWLERYRAMELEALANVDEDGKPINDQRRHKLAADNLDALVELVLGEAGRPNDAMLGRLFDDRLKLAPYNLATLGLALHLVAEGGDDAAKPQAAERRDVVIRNLRQFVQEDEENQTAYLNLPDGYWWRWYGSEYEAHAYFLKLLAATEPKGELAPKLVKYLLANRRHATRWNSTRDTALVVEAMADYVRQSGEAAVDGTVEVWLDGKKRDLREFTAKDALRFDGRFVLAGEELDAGRHTLEVRKSGEGRLYVGAALTNFSLEDDLRAAGLEVRVKRRVQKLVPIEATAADVDARGGVLTPTVEEFRRVDVPNLGAVKTGELVEVELTITSKNDYEYLVIEDAKPAGFEPVESQSGYNGNALGAYVEFRDETVRFYARTLARGERTVRYRLRAETPGKFAALPAQISAMYAPELRGNSDEIRVVVEDSER</sequence>
<dbReference type="InterPro" id="IPR001599">
    <property type="entry name" value="Macroglobln_a2"/>
</dbReference>
<evidence type="ECO:0000259" key="4">
    <source>
        <dbReference type="SMART" id="SM01360"/>
    </source>
</evidence>
<dbReference type="PANTHER" id="PTHR40094">
    <property type="entry name" value="ALPHA-2-MACROGLOBULIN HOMOLOG"/>
    <property type="match status" value="1"/>
</dbReference>
<accession>A0A518K2L0</accession>
<dbReference type="EMBL" id="CP036349">
    <property type="protein sequence ID" value="QDV72009.1"/>
    <property type="molecule type" value="Genomic_DNA"/>
</dbReference>
<dbReference type="Gene3D" id="1.50.10.20">
    <property type="match status" value="1"/>
</dbReference>